<dbReference type="Proteomes" id="UP000027142">
    <property type="component" value="Chromosome"/>
</dbReference>
<protein>
    <recommendedName>
        <fullName evidence="3">DUF2019 domain-containing protein</fullName>
    </recommendedName>
</protein>
<dbReference type="RefSeq" id="WP_038475902.1">
    <property type="nucleotide sequence ID" value="NZ_CP003923.1"/>
</dbReference>
<dbReference type="AlphaFoldDB" id="A0A060LWQ1"/>
<dbReference type="HOGENOM" id="CLU_2056640_0_0_9"/>
<sequence>MKNEKALLDYISLARTYSDSQERGDFTKSNKAADRLRNMMKKIQSDPLMAKQMIDSLMTHTDPNVLTWTSILAFDMNYRKKEFAHILKSIAKDKSIGMQQLEAEMVLKEIYHIHFLSKH</sequence>
<dbReference type="EMBL" id="CP003923">
    <property type="protein sequence ID" value="AIC92723.1"/>
    <property type="molecule type" value="Genomic_DNA"/>
</dbReference>
<dbReference type="OrthoDB" id="2900246at2"/>
<gene>
    <name evidence="1" type="ORF">BleG1_0108</name>
</gene>
<keyword evidence="2" id="KW-1185">Reference proteome</keyword>
<accession>A0A060LWQ1</accession>
<dbReference type="PATRIC" id="fig|1246626.3.peg.100"/>
<proteinExistence type="predicted"/>
<name>A0A060LWQ1_9BACI</name>
<dbReference type="KEGG" id="ble:BleG1_0108"/>
<organism evidence="1 2">
    <name type="scientific">Shouchella lehensis G1</name>
    <dbReference type="NCBI Taxonomy" id="1246626"/>
    <lineage>
        <taxon>Bacteria</taxon>
        <taxon>Bacillati</taxon>
        <taxon>Bacillota</taxon>
        <taxon>Bacilli</taxon>
        <taxon>Bacillales</taxon>
        <taxon>Bacillaceae</taxon>
        <taxon>Shouchella</taxon>
    </lineage>
</organism>
<evidence type="ECO:0000313" key="2">
    <source>
        <dbReference type="Proteomes" id="UP000027142"/>
    </source>
</evidence>
<evidence type="ECO:0008006" key="3">
    <source>
        <dbReference type="Google" id="ProtNLM"/>
    </source>
</evidence>
<evidence type="ECO:0000313" key="1">
    <source>
        <dbReference type="EMBL" id="AIC92723.1"/>
    </source>
</evidence>
<reference evidence="1 2" key="1">
    <citation type="journal article" date="2014" name="Gene">
        <title>A comparative genomic analysis of the alkalitolerant soil bacterium Bacillus lehensis G1.</title>
        <authorList>
            <person name="Noor Y.M."/>
            <person name="Samsulrizal N.H."/>
            <person name="Jema'on N.A."/>
            <person name="Low K.O."/>
            <person name="Ramli A.N."/>
            <person name="Alias N.I."/>
            <person name="Damis S.I."/>
            <person name="Fuzi S.F."/>
            <person name="Isa M.N."/>
            <person name="Murad A.M."/>
            <person name="Raih M.F."/>
            <person name="Bakar F.D."/>
            <person name="Najimudin N."/>
            <person name="Mahadi N.M."/>
            <person name="Illias R.M."/>
        </authorList>
    </citation>
    <scope>NUCLEOTIDE SEQUENCE [LARGE SCALE GENOMIC DNA]</scope>
    <source>
        <strain evidence="1 2">G1</strain>
    </source>
</reference>